<dbReference type="InterPro" id="IPR003961">
    <property type="entry name" value="FN3_dom"/>
</dbReference>
<evidence type="ECO:0000256" key="3">
    <source>
        <dbReference type="SAM" id="SignalP"/>
    </source>
</evidence>
<dbReference type="Pfam" id="PF01551">
    <property type="entry name" value="Peptidase_M23"/>
    <property type="match status" value="1"/>
</dbReference>
<dbReference type="Gene3D" id="2.70.70.10">
    <property type="entry name" value="Glucose Permease (Domain IIA)"/>
    <property type="match status" value="1"/>
</dbReference>
<name>A0A239B1R1_9ACTN</name>
<proteinExistence type="predicted"/>
<keyword evidence="1" id="KW-0326">Glycosidase</keyword>
<dbReference type="Pfam" id="PF00041">
    <property type="entry name" value="fn3"/>
    <property type="match status" value="2"/>
</dbReference>
<dbReference type="SUPFAM" id="SSF51261">
    <property type="entry name" value="Duplicated hybrid motif"/>
    <property type="match status" value="1"/>
</dbReference>
<keyword evidence="6" id="KW-1185">Reference proteome</keyword>
<dbReference type="OrthoDB" id="4862095at2"/>
<dbReference type="InterPro" id="IPR050570">
    <property type="entry name" value="Cell_wall_metabolism_enzyme"/>
</dbReference>
<feature type="chain" id="PRO_5012104973" evidence="3">
    <location>
        <begin position="32"/>
        <end position="441"/>
    </location>
</feature>
<feature type="domain" description="Fibronectin type-III" evidence="4">
    <location>
        <begin position="240"/>
        <end position="342"/>
    </location>
</feature>
<evidence type="ECO:0000259" key="4">
    <source>
        <dbReference type="PROSITE" id="PS50853"/>
    </source>
</evidence>
<dbReference type="GO" id="GO:0000272">
    <property type="term" value="P:polysaccharide catabolic process"/>
    <property type="evidence" value="ECO:0007669"/>
    <property type="project" value="UniProtKB-KW"/>
</dbReference>
<feature type="signal peptide" evidence="3">
    <location>
        <begin position="1"/>
        <end position="31"/>
    </location>
</feature>
<keyword evidence="1" id="KW-0378">Hydrolase</keyword>
<dbReference type="InterPro" id="IPR013783">
    <property type="entry name" value="Ig-like_fold"/>
</dbReference>
<keyword evidence="2" id="KW-0624">Polysaccharide degradation</keyword>
<dbReference type="InterPro" id="IPR016047">
    <property type="entry name" value="M23ase_b-sheet_dom"/>
</dbReference>
<dbReference type="GO" id="GO:0016798">
    <property type="term" value="F:hydrolase activity, acting on glycosyl bonds"/>
    <property type="evidence" value="ECO:0007669"/>
    <property type="project" value="UniProtKB-KW"/>
</dbReference>
<keyword evidence="3" id="KW-0732">Signal</keyword>
<evidence type="ECO:0000256" key="2">
    <source>
        <dbReference type="ARBA" id="ARBA00023326"/>
    </source>
</evidence>
<evidence type="ECO:0000313" key="5">
    <source>
        <dbReference type="EMBL" id="SNS01168.1"/>
    </source>
</evidence>
<dbReference type="EMBL" id="FZOO01000001">
    <property type="protein sequence ID" value="SNS01168.1"/>
    <property type="molecule type" value="Genomic_DNA"/>
</dbReference>
<protein>
    <submittedName>
        <fullName evidence="5">Fibronectin type III domain-containing protein</fullName>
    </submittedName>
</protein>
<accession>A0A239B1R1</accession>
<dbReference type="CDD" id="cd12797">
    <property type="entry name" value="M23_peptidase"/>
    <property type="match status" value="1"/>
</dbReference>
<gene>
    <name evidence="5" type="ORF">SAMN06893096_101345</name>
</gene>
<sequence length="441" mass="47135">MSRTRRWHAPLTTLLAAVALVLGSGAAVATAAPVSTTATWAASPARPFSDPLWFPLREPARVSCTHSNPGTPSYPEGCDGYHGYWAMDLLGDKGDPVHAAGAGILRIGARDTSCRTSGTESSGTWVWVDHGGGVVTKYNHLDSITTGLEDGDLVTPATQIGRMGSTGDTAPCTTNYLHFEVRTGGITGPRVDPGPLLACESTGRKSYPGHWGYRSWNDLPKAQQWTPTLSNDCLPGSAATSSAPTSVSTTRSDRTVRVAWKKPTTVPSALDRYTISREVWGPSVGKWHSMSYRTVPASQLATTFSGLDNGRTYRFRVTAHTTSTTGAGGTSAWTAAVKAIPAAAPLAPRTDRKLVAGTSYVRFGWYGSVPRGTPVTSYKVGIRYWTGSAWSGWSFVRVPAAELTHRWDGLRRGTTYQVMVRANSDAGASPWGATRKVTTLR</sequence>
<reference evidence="6" key="1">
    <citation type="submission" date="2017-06" db="EMBL/GenBank/DDBJ databases">
        <authorList>
            <person name="Varghese N."/>
            <person name="Submissions S."/>
        </authorList>
    </citation>
    <scope>NUCLEOTIDE SEQUENCE [LARGE SCALE GENOMIC DNA]</scope>
    <source>
        <strain evidence="6">DSM 46839</strain>
    </source>
</reference>
<dbReference type="Gene3D" id="2.60.40.10">
    <property type="entry name" value="Immunoglobulins"/>
    <property type="match status" value="2"/>
</dbReference>
<dbReference type="PROSITE" id="PS50853">
    <property type="entry name" value="FN3"/>
    <property type="match status" value="2"/>
</dbReference>
<evidence type="ECO:0000256" key="1">
    <source>
        <dbReference type="ARBA" id="ARBA00023295"/>
    </source>
</evidence>
<dbReference type="PANTHER" id="PTHR21666:SF270">
    <property type="entry name" value="MUREIN HYDROLASE ACTIVATOR ENVC"/>
    <property type="match status" value="1"/>
</dbReference>
<evidence type="ECO:0000313" key="6">
    <source>
        <dbReference type="Proteomes" id="UP000198373"/>
    </source>
</evidence>
<organism evidence="5 6">
    <name type="scientific">Geodermatophilus pulveris</name>
    <dbReference type="NCBI Taxonomy" id="1564159"/>
    <lineage>
        <taxon>Bacteria</taxon>
        <taxon>Bacillati</taxon>
        <taxon>Actinomycetota</taxon>
        <taxon>Actinomycetes</taxon>
        <taxon>Geodermatophilales</taxon>
        <taxon>Geodermatophilaceae</taxon>
        <taxon>Geodermatophilus</taxon>
    </lineage>
</organism>
<dbReference type="Proteomes" id="UP000198373">
    <property type="component" value="Unassembled WGS sequence"/>
</dbReference>
<dbReference type="SUPFAM" id="SSF49265">
    <property type="entry name" value="Fibronectin type III"/>
    <property type="match status" value="1"/>
</dbReference>
<dbReference type="AlphaFoldDB" id="A0A239B1R1"/>
<dbReference type="RefSeq" id="WP_089303864.1">
    <property type="nucleotide sequence ID" value="NZ_FZOO01000001.1"/>
</dbReference>
<dbReference type="InterPro" id="IPR036116">
    <property type="entry name" value="FN3_sf"/>
</dbReference>
<feature type="domain" description="Fibronectin type-III" evidence="4">
    <location>
        <begin position="347"/>
        <end position="441"/>
    </location>
</feature>
<dbReference type="InterPro" id="IPR011055">
    <property type="entry name" value="Dup_hybrid_motif"/>
</dbReference>
<dbReference type="SMART" id="SM00060">
    <property type="entry name" value="FN3"/>
    <property type="match status" value="2"/>
</dbReference>
<dbReference type="CDD" id="cd00063">
    <property type="entry name" value="FN3"/>
    <property type="match status" value="2"/>
</dbReference>
<dbReference type="GO" id="GO:0004222">
    <property type="term" value="F:metalloendopeptidase activity"/>
    <property type="evidence" value="ECO:0007669"/>
    <property type="project" value="TreeGrafter"/>
</dbReference>
<keyword evidence="2" id="KW-0119">Carbohydrate metabolism</keyword>
<dbReference type="PANTHER" id="PTHR21666">
    <property type="entry name" value="PEPTIDASE-RELATED"/>
    <property type="match status" value="1"/>
</dbReference>